<reference evidence="1 2" key="1">
    <citation type="submission" date="2020-11" db="EMBL/GenBank/DDBJ databases">
        <title>The genome sequence of Novosphingobium sp. 1Y9A.</title>
        <authorList>
            <person name="Liu Y."/>
        </authorList>
    </citation>
    <scope>NUCLEOTIDE SEQUENCE [LARGE SCALE GENOMIC DNA]</scope>
    <source>
        <strain evidence="1 2">1Y9A</strain>
    </source>
</reference>
<evidence type="ECO:0000313" key="1">
    <source>
        <dbReference type="EMBL" id="MBF9150229.1"/>
    </source>
</evidence>
<dbReference type="RefSeq" id="WP_196274585.1">
    <property type="nucleotide sequence ID" value="NZ_JADQDC010000002.1"/>
</dbReference>
<protein>
    <submittedName>
        <fullName evidence="1">Uncharacterized protein</fullName>
    </submittedName>
</protein>
<comment type="caution">
    <text evidence="1">The sequence shown here is derived from an EMBL/GenBank/DDBJ whole genome shotgun (WGS) entry which is preliminary data.</text>
</comment>
<keyword evidence="2" id="KW-1185">Reference proteome</keyword>
<accession>A0ABS0HD82</accession>
<gene>
    <name evidence="1" type="ORF">I2488_04375</name>
</gene>
<proteinExistence type="predicted"/>
<sequence>MSALPRNAPSFRVEEIDWGAVSATEWDTAIQSARGSYLLAHRRLSIWRRSQRARGAKVRVLKLLASGQEAGLCIVHSRDNIHTLRERLLLFPGQEMWWAPALSAVLEHIGSGTYRYGPSSSVSPSRASELGLVSGVSITDAKPYAVQAVDFSRYGSWNEYLYDLKPGIRNECRRAETRHDLELVATSGRGIWRAIGRFVLQLHRQPHRKGRRLAELRQVLSLILSTATLRTSTVMFTAASGSEALATQYHVDFGSDRYYAAGAATHMQPSPAWWLTIQAFKDAWERNPNGRVILGSFYPHLHDGKTGEGLLDFRRRCRAISFESEILEFRFQREEDQPV</sequence>
<dbReference type="Proteomes" id="UP000600799">
    <property type="component" value="Unassembled WGS sequence"/>
</dbReference>
<name>A0ABS0HD82_9SPHN</name>
<organism evidence="1 2">
    <name type="scientific">Novosphingobium jiangmenense</name>
    <dbReference type="NCBI Taxonomy" id="2791981"/>
    <lineage>
        <taxon>Bacteria</taxon>
        <taxon>Pseudomonadati</taxon>
        <taxon>Pseudomonadota</taxon>
        <taxon>Alphaproteobacteria</taxon>
        <taxon>Sphingomonadales</taxon>
        <taxon>Sphingomonadaceae</taxon>
        <taxon>Novosphingobium</taxon>
    </lineage>
</organism>
<evidence type="ECO:0000313" key="2">
    <source>
        <dbReference type="Proteomes" id="UP000600799"/>
    </source>
</evidence>
<dbReference type="EMBL" id="JADQDC010000002">
    <property type="protein sequence ID" value="MBF9150229.1"/>
    <property type="molecule type" value="Genomic_DNA"/>
</dbReference>